<protein>
    <submittedName>
        <fullName evidence="1">Isocitrate dehydrogenase [NAD] subunit gamma 1, mitochondrial, variant 3</fullName>
    </submittedName>
</protein>
<reference evidence="1" key="2">
    <citation type="journal article" date="2022" name="Res Sq">
        <title>Comparative Genomics Reveals Insights into the Divergent Evolution of Astigmatic Mites and Household Pest Adaptations.</title>
        <authorList>
            <person name="Xiong Q."/>
            <person name="Wan A.T.-Y."/>
            <person name="Liu X.-Y."/>
            <person name="Fung C.S.-H."/>
            <person name="Xiao X."/>
            <person name="Malainual N."/>
            <person name="Hou J."/>
            <person name="Wang L."/>
            <person name="Wang M."/>
            <person name="Yang K."/>
            <person name="Cui Y."/>
            <person name="Leung E."/>
            <person name="Nong W."/>
            <person name="Shin S.-K."/>
            <person name="Au S."/>
            <person name="Jeong K.Y."/>
            <person name="Chew F.T."/>
            <person name="Hui J."/>
            <person name="Leung T.F."/>
            <person name="Tungtrongchitr A."/>
            <person name="Zhong N."/>
            <person name="Liu Z."/>
            <person name="Tsui S."/>
        </authorList>
    </citation>
    <scope>NUCLEOTIDE SEQUENCE</scope>
    <source>
        <strain evidence="1">Derf</strain>
        <tissue evidence="1">Whole organism</tissue>
    </source>
</reference>
<dbReference type="Proteomes" id="UP000790347">
    <property type="component" value="Unassembled WGS sequence"/>
</dbReference>
<reference evidence="1" key="1">
    <citation type="submission" date="2013-05" db="EMBL/GenBank/DDBJ databases">
        <authorList>
            <person name="Yim A.K.Y."/>
            <person name="Chan T.F."/>
            <person name="Ji K.M."/>
            <person name="Liu X.Y."/>
            <person name="Zhou J.W."/>
            <person name="Li R.Q."/>
            <person name="Yang K.Y."/>
            <person name="Li J."/>
            <person name="Li M."/>
            <person name="Law P.T.W."/>
            <person name="Wu Y.L."/>
            <person name="Cai Z.L."/>
            <person name="Qin H."/>
            <person name="Bao Y."/>
            <person name="Leung R.K.K."/>
            <person name="Ng P.K.S."/>
            <person name="Zou J."/>
            <person name="Zhong X.J."/>
            <person name="Ran P.X."/>
            <person name="Zhong N.S."/>
            <person name="Liu Z.G."/>
            <person name="Tsui S.K.W."/>
        </authorList>
    </citation>
    <scope>NUCLEOTIDE SEQUENCE</scope>
    <source>
        <strain evidence="1">Derf</strain>
        <tissue evidence="1">Whole organism</tissue>
    </source>
</reference>
<evidence type="ECO:0000313" key="2">
    <source>
        <dbReference type="Proteomes" id="UP000790347"/>
    </source>
</evidence>
<keyword evidence="2" id="KW-1185">Reference proteome</keyword>
<proteinExistence type="predicted"/>
<organism evidence="1 2">
    <name type="scientific">Dermatophagoides farinae</name>
    <name type="common">American house dust mite</name>
    <dbReference type="NCBI Taxonomy" id="6954"/>
    <lineage>
        <taxon>Eukaryota</taxon>
        <taxon>Metazoa</taxon>
        <taxon>Ecdysozoa</taxon>
        <taxon>Arthropoda</taxon>
        <taxon>Chelicerata</taxon>
        <taxon>Arachnida</taxon>
        <taxon>Acari</taxon>
        <taxon>Acariformes</taxon>
        <taxon>Sarcoptiformes</taxon>
        <taxon>Astigmata</taxon>
        <taxon>Psoroptidia</taxon>
        <taxon>Analgoidea</taxon>
        <taxon>Pyroglyphidae</taxon>
        <taxon>Dermatophagoidinae</taxon>
        <taxon>Dermatophagoides</taxon>
    </lineage>
</organism>
<sequence>MKKKKEKTSFRIRQSYEMHDVTEIREEKKVNSKTHQITQLIIKLSLSLYLCINIMNIPQKNPLK</sequence>
<dbReference type="AlphaFoldDB" id="A0A922L6C0"/>
<name>A0A922L6C0_DERFA</name>
<comment type="caution">
    <text evidence="1">The sequence shown here is derived from an EMBL/GenBank/DDBJ whole genome shotgun (WGS) entry which is preliminary data.</text>
</comment>
<evidence type="ECO:0000313" key="1">
    <source>
        <dbReference type="EMBL" id="KAH9511523.1"/>
    </source>
</evidence>
<dbReference type="EMBL" id="ASGP02000004">
    <property type="protein sequence ID" value="KAH9511523.1"/>
    <property type="molecule type" value="Genomic_DNA"/>
</dbReference>
<gene>
    <name evidence="1" type="primary">IDH3G_1</name>
    <name evidence="1" type="ORF">DERF_009975</name>
</gene>
<accession>A0A922L6C0</accession>